<evidence type="ECO:0000256" key="1">
    <source>
        <dbReference type="ARBA" id="ARBA00022553"/>
    </source>
</evidence>
<dbReference type="AlphaFoldDB" id="F8NTU4"/>
<dbReference type="GeneID" id="18819056"/>
<organism>
    <name type="scientific">Serpula lacrymans var. lacrymans (strain S7.9)</name>
    <name type="common">Dry rot fungus</name>
    <dbReference type="NCBI Taxonomy" id="578457"/>
    <lineage>
        <taxon>Eukaryota</taxon>
        <taxon>Fungi</taxon>
        <taxon>Dikarya</taxon>
        <taxon>Basidiomycota</taxon>
        <taxon>Agaricomycotina</taxon>
        <taxon>Agaricomycetes</taxon>
        <taxon>Agaricomycetidae</taxon>
        <taxon>Boletales</taxon>
        <taxon>Coniophorineae</taxon>
        <taxon>Serpulaceae</taxon>
        <taxon>Serpula</taxon>
    </lineage>
</organism>
<dbReference type="InterPro" id="IPR040746">
    <property type="entry name" value="THO1_MOS11_C"/>
</dbReference>
<dbReference type="OrthoDB" id="445357at2759"/>
<dbReference type="Pfam" id="PF18592">
    <property type="entry name" value="Tho1_MOS11_C"/>
    <property type="match status" value="1"/>
</dbReference>
<gene>
    <name evidence="4" type="ORF">SERLADRAFT_466369</name>
</gene>
<dbReference type="PANTHER" id="PTHR46551">
    <property type="entry name" value="SAP DOMAIN-CONTAINING RIBONUCLEOPROTEIN"/>
    <property type="match status" value="1"/>
</dbReference>
<dbReference type="GO" id="GO:0005634">
    <property type="term" value="C:nucleus"/>
    <property type="evidence" value="ECO:0007669"/>
    <property type="project" value="TreeGrafter"/>
</dbReference>
<name>F8NTU4_SERL9</name>
<feature type="domain" description="THO1-MOS11 C-terminal" evidence="3">
    <location>
        <begin position="144"/>
        <end position="164"/>
    </location>
</feature>
<dbReference type="PANTHER" id="PTHR46551:SF1">
    <property type="entry name" value="SAP DOMAIN-CONTAINING RIBONUCLEOPROTEIN"/>
    <property type="match status" value="1"/>
</dbReference>
<accession>F8NTU4</accession>
<dbReference type="Proteomes" id="UP000008064">
    <property type="component" value="Unassembled WGS sequence"/>
</dbReference>
<dbReference type="RefSeq" id="XP_007317886.1">
    <property type="nucleotide sequence ID" value="XM_007317824.1"/>
</dbReference>
<reference evidence="4" key="1">
    <citation type="submission" date="2011-04" db="EMBL/GenBank/DDBJ databases">
        <title>Evolution of plant cell wall degrading machinery underlies the functional diversity of forest fungi.</title>
        <authorList>
            <consortium name="US DOE Joint Genome Institute (JGI-PGF)"/>
            <person name="Eastwood D.C."/>
            <person name="Floudas D."/>
            <person name="Binder M."/>
            <person name="Majcherczyk A."/>
            <person name="Schneider P."/>
            <person name="Aerts A."/>
            <person name="Asiegbu F.O."/>
            <person name="Baker S.E."/>
            <person name="Barry K."/>
            <person name="Bendiksby M."/>
            <person name="Blumentritt M."/>
            <person name="Coutinho P.M."/>
            <person name="Cullen D."/>
            <person name="Cullen D."/>
            <person name="Gathman A."/>
            <person name="Goodell B."/>
            <person name="Henrissat B."/>
            <person name="Ihrmark K."/>
            <person name="Kauserud H."/>
            <person name="Kohler A."/>
            <person name="LaButti K."/>
            <person name="Lapidus A."/>
            <person name="Lavin J.L."/>
            <person name="Lee Y.-H."/>
            <person name="Lindquist E."/>
            <person name="Lilly W."/>
            <person name="Lucas S."/>
            <person name="Morin E."/>
            <person name="Murat C."/>
            <person name="Oguiza J.A."/>
            <person name="Park J."/>
            <person name="Pisabarro A.G."/>
            <person name="Riley R."/>
            <person name="Rosling A."/>
            <person name="Salamov A."/>
            <person name="Schmidt O."/>
            <person name="Schmutz J."/>
            <person name="Skrede I."/>
            <person name="Stenlid J."/>
            <person name="Wiebenga A."/>
            <person name="Xie X."/>
            <person name="Kues U."/>
            <person name="Hibbett D.S."/>
            <person name="Hoffmeister D."/>
            <person name="Hogberg N."/>
            <person name="Martin F."/>
            <person name="Grigoriev I.V."/>
            <person name="Watkinson S.C."/>
        </authorList>
    </citation>
    <scope>NUCLEOTIDE SEQUENCE</scope>
    <source>
        <strain evidence="4">S7.9</strain>
    </source>
</reference>
<dbReference type="KEGG" id="sla:SERLADRAFT_466369"/>
<evidence type="ECO:0000256" key="2">
    <source>
        <dbReference type="SAM" id="MobiDB-lite"/>
    </source>
</evidence>
<evidence type="ECO:0000259" key="3">
    <source>
        <dbReference type="Pfam" id="PF18592"/>
    </source>
</evidence>
<evidence type="ECO:0000313" key="4">
    <source>
        <dbReference type="EMBL" id="EGO25764.1"/>
    </source>
</evidence>
<dbReference type="EMBL" id="GL945433">
    <property type="protein sequence ID" value="EGO25764.1"/>
    <property type="molecule type" value="Genomic_DNA"/>
</dbReference>
<dbReference type="GO" id="GO:0016973">
    <property type="term" value="P:poly(A)+ mRNA export from nucleus"/>
    <property type="evidence" value="ECO:0007669"/>
    <property type="project" value="TreeGrafter"/>
</dbReference>
<proteinExistence type="predicted"/>
<keyword evidence="1" id="KW-0597">Phosphoprotein</keyword>
<feature type="compositionally biased region" description="Polar residues" evidence="2">
    <location>
        <begin position="47"/>
        <end position="73"/>
    </location>
</feature>
<feature type="region of interest" description="Disordered" evidence="2">
    <location>
        <begin position="46"/>
        <end position="244"/>
    </location>
</feature>
<protein>
    <recommendedName>
        <fullName evidence="3">THO1-MOS11 C-terminal domain-containing protein</fullName>
    </recommendedName>
</protein>
<sequence>MESKLKQLKVVDLRDILSKAAVSIPAKANKQDLINKIVATPAAVQVYQKQHPSATPKKTPSSAKAPSVSTSNDDLLAPPEDLDFDDPGLPQEAPVVKPSPTKQPPAYKLSRSDVPMPDAPAESPAEPPSSETPTDAQPAQDTVVDEELARRKARAERFGIPLVEPKARPQKAKKDSPKQSQIKASAVNDDPEKLQNRAARFGIPQKASNGSTGQKRAAPVEEVDAEELERRKKRAERFGTGAKA</sequence>
<feature type="compositionally biased region" description="Low complexity" evidence="2">
    <location>
        <begin position="119"/>
        <end position="135"/>
    </location>
</feature>
<dbReference type="InterPro" id="IPR052240">
    <property type="entry name" value="SAP_domain_ribonucleoprotein"/>
</dbReference>
<dbReference type="HOGENOM" id="CLU_096889_0_0_1"/>